<dbReference type="InterPro" id="IPR008457">
    <property type="entry name" value="Cu-R_CopD_dom"/>
</dbReference>
<evidence type="ECO:0000256" key="1">
    <source>
        <dbReference type="ARBA" id="ARBA00004651"/>
    </source>
</evidence>
<keyword evidence="3 9" id="KW-0812">Transmembrane</keyword>
<evidence type="ECO:0000256" key="8">
    <source>
        <dbReference type="ARBA" id="ARBA00023136"/>
    </source>
</evidence>
<feature type="domain" description="CopC" evidence="11">
    <location>
        <begin position="28"/>
        <end position="120"/>
    </location>
</feature>
<comment type="subcellular location">
    <subcellularLocation>
        <location evidence="1">Cell membrane</location>
        <topology evidence="1">Multi-pass membrane protein</topology>
    </subcellularLocation>
</comment>
<keyword evidence="8 9" id="KW-0472">Membrane</keyword>
<organism evidence="13 14">
    <name type="scientific">Nocardioides vastitatis</name>
    <dbReference type="NCBI Taxonomy" id="2568655"/>
    <lineage>
        <taxon>Bacteria</taxon>
        <taxon>Bacillati</taxon>
        <taxon>Actinomycetota</taxon>
        <taxon>Actinomycetes</taxon>
        <taxon>Propionibacteriales</taxon>
        <taxon>Nocardioidaceae</taxon>
        <taxon>Nocardioides</taxon>
    </lineage>
</organism>
<keyword evidence="6 9" id="KW-1133">Transmembrane helix</keyword>
<feature type="chain" id="PRO_5047382536" evidence="10">
    <location>
        <begin position="30"/>
        <end position="546"/>
    </location>
</feature>
<feature type="transmembrane region" description="Helical" evidence="9">
    <location>
        <begin position="190"/>
        <end position="211"/>
    </location>
</feature>
<feature type="transmembrane region" description="Helical" evidence="9">
    <location>
        <begin position="407"/>
        <end position="425"/>
    </location>
</feature>
<keyword evidence="5 10" id="KW-0732">Signal</keyword>
<protein>
    <submittedName>
        <fullName evidence="13">Copper resistance protein CopC</fullName>
    </submittedName>
</protein>
<dbReference type="PANTHER" id="PTHR34820">
    <property type="entry name" value="INNER MEMBRANE PROTEIN YEBZ"/>
    <property type="match status" value="1"/>
</dbReference>
<proteinExistence type="predicted"/>
<feature type="transmembrane region" description="Helical" evidence="9">
    <location>
        <begin position="152"/>
        <end position="169"/>
    </location>
</feature>
<evidence type="ECO:0000256" key="10">
    <source>
        <dbReference type="SAM" id="SignalP"/>
    </source>
</evidence>
<evidence type="ECO:0000313" key="13">
    <source>
        <dbReference type="EMBL" id="MFC5729619.1"/>
    </source>
</evidence>
<dbReference type="InterPro" id="IPR007348">
    <property type="entry name" value="CopC_dom"/>
</dbReference>
<feature type="transmembrane region" description="Helical" evidence="9">
    <location>
        <begin position="294"/>
        <end position="313"/>
    </location>
</feature>
<dbReference type="PANTHER" id="PTHR34820:SF4">
    <property type="entry name" value="INNER MEMBRANE PROTEIN YEBZ"/>
    <property type="match status" value="1"/>
</dbReference>
<evidence type="ECO:0000256" key="7">
    <source>
        <dbReference type="ARBA" id="ARBA00023008"/>
    </source>
</evidence>
<feature type="domain" description="Copper resistance protein D" evidence="12">
    <location>
        <begin position="320"/>
        <end position="425"/>
    </location>
</feature>
<evidence type="ECO:0000256" key="4">
    <source>
        <dbReference type="ARBA" id="ARBA00022723"/>
    </source>
</evidence>
<dbReference type="SUPFAM" id="SSF81296">
    <property type="entry name" value="E set domains"/>
    <property type="match status" value="1"/>
</dbReference>
<evidence type="ECO:0000256" key="5">
    <source>
        <dbReference type="ARBA" id="ARBA00022729"/>
    </source>
</evidence>
<evidence type="ECO:0000259" key="12">
    <source>
        <dbReference type="Pfam" id="PF05425"/>
    </source>
</evidence>
<evidence type="ECO:0000256" key="3">
    <source>
        <dbReference type="ARBA" id="ARBA00022692"/>
    </source>
</evidence>
<dbReference type="Proteomes" id="UP001596072">
    <property type="component" value="Unassembled WGS sequence"/>
</dbReference>
<dbReference type="Pfam" id="PF05425">
    <property type="entry name" value="CopD"/>
    <property type="match status" value="1"/>
</dbReference>
<dbReference type="InterPro" id="IPR014756">
    <property type="entry name" value="Ig_E-set"/>
</dbReference>
<feature type="transmembrane region" description="Helical" evidence="9">
    <location>
        <begin position="325"/>
        <end position="347"/>
    </location>
</feature>
<keyword evidence="14" id="KW-1185">Reference proteome</keyword>
<reference evidence="14" key="1">
    <citation type="journal article" date="2019" name="Int. J. Syst. Evol. Microbiol.">
        <title>The Global Catalogue of Microorganisms (GCM) 10K type strain sequencing project: providing services to taxonomists for standard genome sequencing and annotation.</title>
        <authorList>
            <consortium name="The Broad Institute Genomics Platform"/>
            <consortium name="The Broad Institute Genome Sequencing Center for Infectious Disease"/>
            <person name="Wu L."/>
            <person name="Ma J."/>
        </authorList>
    </citation>
    <scope>NUCLEOTIDE SEQUENCE [LARGE SCALE GENOMIC DNA]</scope>
    <source>
        <strain evidence="14">YIM 94188</strain>
    </source>
</reference>
<dbReference type="RefSeq" id="WP_136434068.1">
    <property type="nucleotide sequence ID" value="NZ_JBHSNS010000005.1"/>
</dbReference>
<sequence length="546" mass="55764">MRRSSASAAAVLLTLLWVCLTAAPASAHATLVSSDPTEGAVLAESPSEVTFTFDEPVRLVPDALQAFDADGDPVAIEPSGSGAIVTGDLPDGLDEGTYVVAWRVVSADGHPIAGSLTFHVGAASPSVAPPKLGTTDTGSLSTPQSIVQGVDYVALLLAGGLAVFVGWTARGTRLPDAVRRRLVAVLRGSAVVAVLAAAVAVPLSGAYQLGGGPGGLVDPAALDPQLVRDELVVLVLQALGLVAAAWSAGRERPSLTADLGTALAVWSPALVGHTRAYEPSTLLVVTDALHLTTGAVWLGGVVGLALALPVLAGRPREAARLLTRFSTTAAALLALLAASGVLMAWRILGSWSGLVEAAYGRLLLVKAVLVLLVVAVAAFNRYRLLPRVTDGAGHDGQRRGALAVRRVVVAEAVVLVAVLGVTGFLTQKPPAGEPPGTPQTAGTGVVTGAAGELRVLAVLDPGPGTQRRLIVQVQDEAGEPLDLYDPPSVELRSATVDLGEIPVVPAGVGTYTAEVLFPTRGEWQLQVGVRSDEFTSPVTTLLLSVS</sequence>
<name>A0ABW0ZJ20_9ACTN</name>
<keyword evidence="2" id="KW-1003">Cell membrane</keyword>
<evidence type="ECO:0000256" key="6">
    <source>
        <dbReference type="ARBA" id="ARBA00022989"/>
    </source>
</evidence>
<feature type="transmembrane region" description="Helical" evidence="9">
    <location>
        <begin position="359"/>
        <end position="379"/>
    </location>
</feature>
<evidence type="ECO:0000313" key="14">
    <source>
        <dbReference type="Proteomes" id="UP001596072"/>
    </source>
</evidence>
<gene>
    <name evidence="13" type="ORF">ACFPQB_11885</name>
</gene>
<evidence type="ECO:0000256" key="2">
    <source>
        <dbReference type="ARBA" id="ARBA00022475"/>
    </source>
</evidence>
<dbReference type="Gene3D" id="2.60.40.1220">
    <property type="match status" value="1"/>
</dbReference>
<keyword evidence="7" id="KW-0186">Copper</keyword>
<evidence type="ECO:0000256" key="9">
    <source>
        <dbReference type="SAM" id="Phobius"/>
    </source>
</evidence>
<feature type="signal peptide" evidence="10">
    <location>
        <begin position="1"/>
        <end position="29"/>
    </location>
</feature>
<evidence type="ECO:0000259" key="11">
    <source>
        <dbReference type="Pfam" id="PF04234"/>
    </source>
</evidence>
<accession>A0ABW0ZJ20</accession>
<dbReference type="EMBL" id="JBHSNS010000005">
    <property type="protein sequence ID" value="MFC5729619.1"/>
    <property type="molecule type" value="Genomic_DNA"/>
</dbReference>
<keyword evidence="4" id="KW-0479">Metal-binding</keyword>
<comment type="caution">
    <text evidence="13">The sequence shown here is derived from an EMBL/GenBank/DDBJ whole genome shotgun (WGS) entry which is preliminary data.</text>
</comment>
<dbReference type="InterPro" id="IPR032694">
    <property type="entry name" value="CopC/D"/>
</dbReference>
<dbReference type="InterPro" id="IPR014755">
    <property type="entry name" value="Cu-Rt/internalin_Ig-like"/>
</dbReference>
<dbReference type="Pfam" id="PF04234">
    <property type="entry name" value="CopC"/>
    <property type="match status" value="1"/>
</dbReference>